<dbReference type="NCBIfam" id="TIGR00133">
    <property type="entry name" value="gatB"/>
    <property type="match status" value="1"/>
</dbReference>
<dbReference type="PANTHER" id="PTHR11659">
    <property type="entry name" value="GLUTAMYL-TRNA GLN AMIDOTRANSFERASE SUBUNIT B MITOCHONDRIAL AND PROKARYOTIC PET112-RELATED"/>
    <property type="match status" value="1"/>
</dbReference>
<dbReference type="NCBIfam" id="NF004012">
    <property type="entry name" value="PRK05477.1-2"/>
    <property type="match status" value="1"/>
</dbReference>
<dbReference type="InterPro" id="IPR014746">
    <property type="entry name" value="Gln_synth/guanido_kin_cat_dom"/>
</dbReference>
<evidence type="ECO:0000256" key="6">
    <source>
        <dbReference type="ARBA" id="ARBA00022840"/>
    </source>
</evidence>
<evidence type="ECO:0000256" key="1">
    <source>
        <dbReference type="ARBA" id="ARBA00005306"/>
    </source>
</evidence>
<keyword evidence="6 11" id="KW-0067">ATP-binding</keyword>
<dbReference type="AlphaFoldDB" id="A0A6V8NKM0"/>
<reference evidence="13 14" key="1">
    <citation type="journal article" date="2020" name="Front. Microbiol.">
        <title>Single-cell genomics of novel Actinobacteria with the Wood-Ljungdahl pathway discovered in a serpentinizing system.</title>
        <authorList>
            <person name="Merino N."/>
            <person name="Kawai M."/>
            <person name="Boyd E.S."/>
            <person name="Colman D.R."/>
            <person name="McGlynn S.E."/>
            <person name="Nealson K.H."/>
            <person name="Kurokawa K."/>
            <person name="Hongoh Y."/>
        </authorList>
    </citation>
    <scope>NUCLEOTIDE SEQUENCE [LARGE SCALE GENOMIC DNA]</scope>
    <source>
        <strain evidence="13 14">S06</strain>
    </source>
</reference>
<dbReference type="Pfam" id="PF02934">
    <property type="entry name" value="GatB_N"/>
    <property type="match status" value="1"/>
</dbReference>
<dbReference type="Gene3D" id="1.10.150.380">
    <property type="entry name" value="GatB domain, N-terminal subdomain"/>
    <property type="match status" value="1"/>
</dbReference>
<dbReference type="Pfam" id="PF02637">
    <property type="entry name" value="GatB_Yqey"/>
    <property type="match status" value="1"/>
</dbReference>
<sequence length="483" mass="54569">MDFEAVIGLETHIELSTVTKMFCGCSTVFGHPPNTQVCPVCLALPGSLPVINRKAVEYTIKVALALNCQIQSFCQFHRKNYFYPDLPKGYQISQYDLPLGRNGYLEINTEDGTRKVRIHRVHMEEDTGKLIHSGLTGRISEAQESAVDFNRCGVPLLEIVTEPDLRTPEEAKIFLSSLRNLLQYLEVSDCNMEEGSLRCDANISVRRGDMDELGTKTEVKNLNSFRFLSRALQYEIERQKKILAKGGVIRQETRHFDSTTNRTTSLRSKEMAHDYRYFPEPDLVPLEISDQWVDEGRRSLPELPGAKRLRFMEGYGLPEYDAEALTSSRAMADFFEACAKKYHRPKIISNWLMGDFTSLLNATDTAVERSKVTPEHLAEMLKLIDEGVISGKIAKSVFEEMFNTGRMPREVVEEKGLTQIADEEELARLVAQVIAENEKATGDYREGKGSALGFLVGQVMKKTRGRANPEVINRLLRERLGGS</sequence>
<evidence type="ECO:0000256" key="9">
    <source>
        <dbReference type="ARBA" id="ARBA00047380"/>
    </source>
</evidence>
<dbReference type="EMBL" id="BLRV01000005">
    <property type="protein sequence ID" value="GFP20879.1"/>
    <property type="molecule type" value="Genomic_DNA"/>
</dbReference>
<dbReference type="PANTHER" id="PTHR11659:SF0">
    <property type="entry name" value="GLUTAMYL-TRNA(GLN) AMIDOTRANSFERASE SUBUNIT B, MITOCHONDRIAL"/>
    <property type="match status" value="1"/>
</dbReference>
<evidence type="ECO:0000256" key="3">
    <source>
        <dbReference type="ARBA" id="ARBA00016923"/>
    </source>
</evidence>
<protein>
    <recommendedName>
        <fullName evidence="3 11">Aspartyl/glutamyl-tRNA(Asn/Gln) amidotransferase subunit B</fullName>
        <shortName evidence="11">Asp/Glu-ADT subunit B</shortName>
        <ecNumber evidence="11">6.3.5.-</ecNumber>
    </recommendedName>
</protein>
<dbReference type="SUPFAM" id="SSF89095">
    <property type="entry name" value="GatB/YqeY motif"/>
    <property type="match status" value="1"/>
</dbReference>
<feature type="domain" description="Asn/Gln amidotransferase" evidence="12">
    <location>
        <begin position="333"/>
        <end position="480"/>
    </location>
</feature>
<dbReference type="FunFam" id="1.10.150.380:FF:000001">
    <property type="entry name" value="Aspartyl/glutamyl-tRNA(Asn/Gln) amidotransferase subunit B"/>
    <property type="match status" value="1"/>
</dbReference>
<dbReference type="Gene3D" id="1.10.10.410">
    <property type="match status" value="1"/>
</dbReference>
<keyword evidence="5 11" id="KW-0547">Nucleotide-binding</keyword>
<dbReference type="InterPro" id="IPR006075">
    <property type="entry name" value="Asn/Gln-tRNA_Trfase_suB/E_cat"/>
</dbReference>
<evidence type="ECO:0000313" key="14">
    <source>
        <dbReference type="Proteomes" id="UP000580051"/>
    </source>
</evidence>
<evidence type="ECO:0000256" key="5">
    <source>
        <dbReference type="ARBA" id="ARBA00022741"/>
    </source>
</evidence>
<evidence type="ECO:0000256" key="7">
    <source>
        <dbReference type="ARBA" id="ARBA00022917"/>
    </source>
</evidence>
<dbReference type="GO" id="GO:0050567">
    <property type="term" value="F:glutaminyl-tRNA synthase (glutamine-hydrolyzing) activity"/>
    <property type="evidence" value="ECO:0007669"/>
    <property type="project" value="UniProtKB-UniRule"/>
</dbReference>
<dbReference type="PROSITE" id="PS01234">
    <property type="entry name" value="GATB"/>
    <property type="match status" value="1"/>
</dbReference>
<dbReference type="InterPro" id="IPR003789">
    <property type="entry name" value="Asn/Gln_tRNA_amidoTrase-B-like"/>
</dbReference>
<dbReference type="GO" id="GO:0070681">
    <property type="term" value="P:glutaminyl-tRNAGln biosynthesis via transamidation"/>
    <property type="evidence" value="ECO:0007669"/>
    <property type="project" value="TreeGrafter"/>
</dbReference>
<accession>A0A6V8NKM0</accession>
<proteinExistence type="inferred from homology"/>
<evidence type="ECO:0000313" key="13">
    <source>
        <dbReference type="EMBL" id="GFP20879.1"/>
    </source>
</evidence>
<dbReference type="EC" id="6.3.5.-" evidence="11"/>
<dbReference type="HAMAP" id="MF_00121">
    <property type="entry name" value="GatB"/>
    <property type="match status" value="1"/>
</dbReference>
<keyword evidence="4 11" id="KW-0436">Ligase</keyword>
<evidence type="ECO:0000256" key="2">
    <source>
        <dbReference type="ARBA" id="ARBA00011123"/>
    </source>
</evidence>
<dbReference type="SUPFAM" id="SSF55931">
    <property type="entry name" value="Glutamine synthetase/guanido kinase"/>
    <property type="match status" value="1"/>
</dbReference>
<dbReference type="Proteomes" id="UP000580051">
    <property type="component" value="Unassembled WGS sequence"/>
</dbReference>
<organism evidence="13 14">
    <name type="scientific">Candidatus Hakubella thermalkaliphila</name>
    <dbReference type="NCBI Taxonomy" id="2754717"/>
    <lineage>
        <taxon>Bacteria</taxon>
        <taxon>Bacillati</taxon>
        <taxon>Actinomycetota</taxon>
        <taxon>Actinomycetota incertae sedis</taxon>
        <taxon>Candidatus Hakubellales</taxon>
        <taxon>Candidatus Hakubellaceae</taxon>
        <taxon>Candidatus Hakubella</taxon>
    </lineage>
</organism>
<dbReference type="RefSeq" id="WP_176226024.1">
    <property type="nucleotide sequence ID" value="NZ_BLRV01000005.1"/>
</dbReference>
<comment type="subunit">
    <text evidence="2 11">Heterotrimer of A, B and C subunits.</text>
</comment>
<name>A0A6V8NKM0_9ACTN</name>
<comment type="function">
    <text evidence="8 11">Allows the formation of correctly charged Asn-tRNA(Asn) or Gln-tRNA(Gln) through the transamidation of misacylated Asp-tRNA(Asn) or Glu-tRNA(Gln) in organisms which lack either or both of asparaginyl-tRNA or glutaminyl-tRNA synthetases. The reaction takes place in the presence of glutamine and ATP through an activated phospho-Asp-tRNA(Asn) or phospho-Glu-tRNA(Gln).</text>
</comment>
<dbReference type="SMART" id="SM00845">
    <property type="entry name" value="GatB_Yqey"/>
    <property type="match status" value="1"/>
</dbReference>
<evidence type="ECO:0000256" key="10">
    <source>
        <dbReference type="ARBA" id="ARBA00047913"/>
    </source>
</evidence>
<evidence type="ECO:0000256" key="11">
    <source>
        <dbReference type="HAMAP-Rule" id="MF_00121"/>
    </source>
</evidence>
<dbReference type="GO" id="GO:0006412">
    <property type="term" value="P:translation"/>
    <property type="evidence" value="ECO:0007669"/>
    <property type="project" value="UniProtKB-UniRule"/>
</dbReference>
<dbReference type="InterPro" id="IPR017958">
    <property type="entry name" value="Gln-tRNA_amidoTrfase_suB_CS"/>
</dbReference>
<keyword evidence="7 11" id="KW-0648">Protein biosynthesis</keyword>
<dbReference type="FunFam" id="1.10.10.410:FF:000001">
    <property type="entry name" value="Aspartyl/glutamyl-tRNA(Asn/Gln) amidotransferase subunit B"/>
    <property type="match status" value="1"/>
</dbReference>
<dbReference type="InterPro" id="IPR042114">
    <property type="entry name" value="GatB_C_1"/>
</dbReference>
<dbReference type="InterPro" id="IPR018027">
    <property type="entry name" value="Asn/Gln_amidotransferase"/>
</dbReference>
<keyword evidence="13" id="KW-0808">Transferase</keyword>
<evidence type="ECO:0000256" key="4">
    <source>
        <dbReference type="ARBA" id="ARBA00022598"/>
    </source>
</evidence>
<evidence type="ECO:0000259" key="12">
    <source>
        <dbReference type="SMART" id="SM00845"/>
    </source>
</evidence>
<comment type="similarity">
    <text evidence="1 11">Belongs to the GatB/GatE family. GatB subfamily.</text>
</comment>
<comment type="caution">
    <text evidence="13">The sequence shown here is derived from an EMBL/GenBank/DDBJ whole genome shotgun (WGS) entry which is preliminary data.</text>
</comment>
<dbReference type="GO" id="GO:0005524">
    <property type="term" value="F:ATP binding"/>
    <property type="evidence" value="ECO:0007669"/>
    <property type="project" value="UniProtKB-KW"/>
</dbReference>
<comment type="catalytic activity">
    <reaction evidence="10 11">
        <text>L-glutamyl-tRNA(Gln) + L-glutamine + ATP + H2O = L-glutaminyl-tRNA(Gln) + L-glutamate + ADP + phosphate + H(+)</text>
        <dbReference type="Rhea" id="RHEA:17521"/>
        <dbReference type="Rhea" id="RHEA-COMP:9681"/>
        <dbReference type="Rhea" id="RHEA-COMP:9684"/>
        <dbReference type="ChEBI" id="CHEBI:15377"/>
        <dbReference type="ChEBI" id="CHEBI:15378"/>
        <dbReference type="ChEBI" id="CHEBI:29985"/>
        <dbReference type="ChEBI" id="CHEBI:30616"/>
        <dbReference type="ChEBI" id="CHEBI:43474"/>
        <dbReference type="ChEBI" id="CHEBI:58359"/>
        <dbReference type="ChEBI" id="CHEBI:78520"/>
        <dbReference type="ChEBI" id="CHEBI:78521"/>
        <dbReference type="ChEBI" id="CHEBI:456216"/>
    </reaction>
</comment>
<dbReference type="GO" id="GO:0016740">
    <property type="term" value="F:transferase activity"/>
    <property type="evidence" value="ECO:0007669"/>
    <property type="project" value="UniProtKB-KW"/>
</dbReference>
<comment type="catalytic activity">
    <reaction evidence="9 11">
        <text>L-aspartyl-tRNA(Asn) + L-glutamine + ATP + H2O = L-asparaginyl-tRNA(Asn) + L-glutamate + ADP + phosphate + 2 H(+)</text>
        <dbReference type="Rhea" id="RHEA:14513"/>
        <dbReference type="Rhea" id="RHEA-COMP:9674"/>
        <dbReference type="Rhea" id="RHEA-COMP:9677"/>
        <dbReference type="ChEBI" id="CHEBI:15377"/>
        <dbReference type="ChEBI" id="CHEBI:15378"/>
        <dbReference type="ChEBI" id="CHEBI:29985"/>
        <dbReference type="ChEBI" id="CHEBI:30616"/>
        <dbReference type="ChEBI" id="CHEBI:43474"/>
        <dbReference type="ChEBI" id="CHEBI:58359"/>
        <dbReference type="ChEBI" id="CHEBI:78515"/>
        <dbReference type="ChEBI" id="CHEBI:78516"/>
        <dbReference type="ChEBI" id="CHEBI:456216"/>
    </reaction>
</comment>
<dbReference type="NCBIfam" id="NF004014">
    <property type="entry name" value="PRK05477.1-4"/>
    <property type="match status" value="1"/>
</dbReference>
<gene>
    <name evidence="11" type="primary">gatB</name>
    <name evidence="13" type="ORF">HKBW3S06_00106</name>
</gene>
<dbReference type="InterPro" id="IPR004413">
    <property type="entry name" value="GatB"/>
</dbReference>
<evidence type="ECO:0000256" key="8">
    <source>
        <dbReference type="ARBA" id="ARBA00024799"/>
    </source>
</evidence>
<dbReference type="InterPro" id="IPR023168">
    <property type="entry name" value="GatB_Yqey_C_2"/>
</dbReference>
<dbReference type="InterPro" id="IPR017959">
    <property type="entry name" value="Asn/Gln-tRNA_amidoTrfase_suB/E"/>
</dbReference>